<dbReference type="GO" id="GO:0009922">
    <property type="term" value="F:fatty acid elongase activity"/>
    <property type="evidence" value="ECO:0007669"/>
    <property type="project" value="UniProtKB-UniRule"/>
</dbReference>
<keyword evidence="14" id="KW-1185">Reference proteome</keyword>
<keyword evidence="11" id="KW-0325">Glycoprotein</keyword>
<evidence type="ECO:0000256" key="8">
    <source>
        <dbReference type="ARBA" id="ARBA00023098"/>
    </source>
</evidence>
<feature type="transmembrane region" description="Helical" evidence="11 12">
    <location>
        <begin position="252"/>
        <end position="275"/>
    </location>
</feature>
<dbReference type="GO" id="GO:0034625">
    <property type="term" value="P:fatty acid elongation, monounsaturated fatty acid"/>
    <property type="evidence" value="ECO:0007669"/>
    <property type="project" value="UniProtKB-UniRule"/>
</dbReference>
<dbReference type="AlphaFoldDB" id="A0AAW0I941"/>
<dbReference type="Pfam" id="PF01151">
    <property type="entry name" value="ELO"/>
    <property type="match status" value="1"/>
</dbReference>
<dbReference type="GO" id="GO:0042761">
    <property type="term" value="P:very long-chain fatty acid biosynthetic process"/>
    <property type="evidence" value="ECO:0007669"/>
    <property type="project" value="UniProtKB-UniRule"/>
</dbReference>
<comment type="similarity">
    <text evidence="11">Belongs to the ELO family. ELOVL3 subfamily.</text>
</comment>
<feature type="transmembrane region" description="Helical" evidence="11 12">
    <location>
        <begin position="50"/>
        <end position="72"/>
    </location>
</feature>
<protein>
    <recommendedName>
        <fullName evidence="11">Elongation of very long chain fatty acids protein 3</fullName>
        <ecNumber evidence="11">2.3.1.199</ecNumber>
    </recommendedName>
    <alternativeName>
        <fullName evidence="11">3-keto acyl-CoA synthase ELOVL3</fullName>
    </alternativeName>
    <alternativeName>
        <fullName evidence="11">ELOVL fatty acid elongase 3</fullName>
        <shortName evidence="11">ELOVL FA elongase 3</shortName>
    </alternativeName>
    <alternativeName>
        <fullName evidence="11">Very long chain 3-ketoacyl-CoA synthase 3</fullName>
    </alternativeName>
    <alternativeName>
        <fullName evidence="11">Very long chain 3-oxoacyl-CoA synthase 3</fullName>
    </alternativeName>
</protein>
<evidence type="ECO:0000256" key="9">
    <source>
        <dbReference type="ARBA" id="ARBA00023136"/>
    </source>
</evidence>
<dbReference type="GO" id="GO:0030148">
    <property type="term" value="P:sphingolipid biosynthetic process"/>
    <property type="evidence" value="ECO:0007669"/>
    <property type="project" value="TreeGrafter"/>
</dbReference>
<evidence type="ECO:0000256" key="3">
    <source>
        <dbReference type="ARBA" id="ARBA00022679"/>
    </source>
</evidence>
<comment type="function">
    <text evidence="11">Catalyzes the first and rate-limiting reaction of the four reactions that constitute the long-chain fatty acids elongation cycle. This endoplasmic reticulum-bound enzymatic process allows the addition of 2 carbons to the chain of long- and very long-chain fatty acids (VLCFAs) per cycle. Condensing enzyme with higher activity toward C18 acyl-CoAs, especially C18:0 acyl-CoAs. May participate to the production of saturated and monounsaturated VLCFAs of different chain lengths that are involved in multiple biological processes as precursors of membrane lipids and lipid mediators.</text>
</comment>
<reference evidence="13 14" key="1">
    <citation type="journal article" date="2023" name="bioRxiv">
        <title>Conserved and derived expression patterns and positive selection on dental genes reveal complex evolutionary context of ever-growing rodent molars.</title>
        <authorList>
            <person name="Calamari Z.T."/>
            <person name="Song A."/>
            <person name="Cohen E."/>
            <person name="Akter M."/>
            <person name="Roy R.D."/>
            <person name="Hallikas O."/>
            <person name="Christensen M.M."/>
            <person name="Li P."/>
            <person name="Marangoni P."/>
            <person name="Jernvall J."/>
            <person name="Klein O.D."/>
        </authorList>
    </citation>
    <scope>NUCLEOTIDE SEQUENCE [LARGE SCALE GENOMIC DNA]</scope>
    <source>
        <strain evidence="13">V071</strain>
    </source>
</reference>
<evidence type="ECO:0000256" key="7">
    <source>
        <dbReference type="ARBA" id="ARBA00022989"/>
    </source>
</evidence>
<comment type="caution">
    <text evidence="13">The sequence shown here is derived from an EMBL/GenBank/DDBJ whole genome shotgun (WGS) entry which is preliminary data.</text>
</comment>
<dbReference type="EC" id="2.3.1.199" evidence="11"/>
<evidence type="ECO:0000256" key="12">
    <source>
        <dbReference type="RuleBase" id="RU361115"/>
    </source>
</evidence>
<dbReference type="EMBL" id="JBBHLL010000185">
    <property type="protein sequence ID" value="KAK7810896.1"/>
    <property type="molecule type" value="Genomic_DNA"/>
</dbReference>
<keyword evidence="8 11" id="KW-0443">Lipid metabolism</keyword>
<keyword evidence="7 11" id="KW-1133">Transmembrane helix</keyword>
<comment type="caution">
    <text evidence="11">Lacks conserved residue(s) required for the propagation of feature annotation.</text>
</comment>
<dbReference type="GO" id="GO:0019367">
    <property type="term" value="P:fatty acid elongation, saturated fatty acid"/>
    <property type="evidence" value="ECO:0007669"/>
    <property type="project" value="UniProtKB-UniRule"/>
</dbReference>
<dbReference type="PANTHER" id="PTHR11157">
    <property type="entry name" value="FATTY ACID ACYL TRANSFERASE-RELATED"/>
    <property type="match status" value="1"/>
</dbReference>
<keyword evidence="9 11" id="KW-0472">Membrane</keyword>
<dbReference type="GO" id="GO:0035338">
    <property type="term" value="P:long-chain fatty-acyl-CoA biosynthetic process"/>
    <property type="evidence" value="ECO:0007669"/>
    <property type="project" value="UniProtKB-UniRule"/>
</dbReference>
<keyword evidence="5 11" id="KW-0256">Endoplasmic reticulum</keyword>
<evidence type="ECO:0000256" key="1">
    <source>
        <dbReference type="ARBA" id="ARBA00004141"/>
    </source>
</evidence>
<evidence type="ECO:0000256" key="2">
    <source>
        <dbReference type="ARBA" id="ARBA00022516"/>
    </source>
</evidence>
<comment type="domain">
    <text evidence="11">The C-terminal di-lysine motif may confer endoplasmic reticulum localization.</text>
</comment>
<dbReference type="GO" id="GO:0005789">
    <property type="term" value="C:endoplasmic reticulum membrane"/>
    <property type="evidence" value="ECO:0007669"/>
    <property type="project" value="UniProtKB-SubCell"/>
</dbReference>
<keyword evidence="10 11" id="KW-0275">Fatty acid biosynthesis</keyword>
<accession>A0AAW0I941</accession>
<keyword evidence="4 11" id="KW-0812">Transmembrane</keyword>
<evidence type="ECO:0000256" key="11">
    <source>
        <dbReference type="HAMAP-Rule" id="MF_03203"/>
    </source>
</evidence>
<evidence type="ECO:0000256" key="10">
    <source>
        <dbReference type="ARBA" id="ARBA00023160"/>
    </source>
</evidence>
<feature type="transmembrane region" description="Helical" evidence="11 12">
    <location>
        <begin position="84"/>
        <end position="103"/>
    </location>
</feature>
<feature type="short sequence motif" description="Di-lysine motif" evidence="11">
    <location>
        <begin position="283"/>
        <end position="287"/>
    </location>
</feature>
<dbReference type="PROSITE" id="PS01188">
    <property type="entry name" value="ELO"/>
    <property type="match status" value="1"/>
</dbReference>
<keyword evidence="2 11" id="KW-0444">Lipid biosynthesis</keyword>
<evidence type="ECO:0000256" key="5">
    <source>
        <dbReference type="ARBA" id="ARBA00022824"/>
    </source>
</evidence>
<comment type="pathway">
    <text evidence="11">Lipid metabolism; polyunsaturated fatty acid biosynthesis.</text>
</comment>
<dbReference type="GO" id="GO:0006636">
    <property type="term" value="P:unsaturated fatty acid biosynthetic process"/>
    <property type="evidence" value="ECO:0007669"/>
    <property type="project" value="UniProtKB-UniRule"/>
</dbReference>
<evidence type="ECO:0000313" key="14">
    <source>
        <dbReference type="Proteomes" id="UP001488838"/>
    </source>
</evidence>
<dbReference type="InterPro" id="IPR033679">
    <property type="entry name" value="ELOVL3"/>
</dbReference>
<dbReference type="Proteomes" id="UP001488838">
    <property type="component" value="Unassembled WGS sequence"/>
</dbReference>
<name>A0AAW0I941_MYOGA</name>
<evidence type="ECO:0000313" key="13">
    <source>
        <dbReference type="EMBL" id="KAK7810896.1"/>
    </source>
</evidence>
<proteinExistence type="inferred from homology"/>
<feature type="transmembrane region" description="Helical" evidence="11 12">
    <location>
        <begin position="183"/>
        <end position="202"/>
    </location>
</feature>
<sequence>MLLPPQALNLVLCKSEMATSMNFSRGLNADLVQPYNFEMLRDLRPLLEEYWVSSFLIVLVYLLLIIVGQNYMRPRKGFSLQGPLIFWSFCLAIFSILGTVRTWKFMGTLLFTRGLKQTVCFANYIDDTIVKFWSCIFVLSKVVELGDTAFIILRKRPLIFIHWYHHSTVLLFTSFGFKSKMPSGGWFMTMNFGVHSIMYTYYTLKAAKVKHPNMLPMVITSLQILQMVMGTIFGILNYIWRQEKGCYSTPEHFFWSFMLYGTYFLLFAHFFYQAYLRPKSKAKSKSQ</sequence>
<comment type="subcellular location">
    <subcellularLocation>
        <location evidence="11">Endoplasmic reticulum membrane</location>
        <topology evidence="11">Multi-pass membrane protein</topology>
    </subcellularLocation>
    <subcellularLocation>
        <location evidence="1">Membrane</location>
        <topology evidence="1">Multi-pass membrane protein</topology>
    </subcellularLocation>
</comment>
<organism evidence="13 14">
    <name type="scientific">Myodes glareolus</name>
    <name type="common">Bank vole</name>
    <name type="synonym">Clethrionomys glareolus</name>
    <dbReference type="NCBI Taxonomy" id="447135"/>
    <lineage>
        <taxon>Eukaryota</taxon>
        <taxon>Metazoa</taxon>
        <taxon>Chordata</taxon>
        <taxon>Craniata</taxon>
        <taxon>Vertebrata</taxon>
        <taxon>Euteleostomi</taxon>
        <taxon>Mammalia</taxon>
        <taxon>Eutheria</taxon>
        <taxon>Euarchontoglires</taxon>
        <taxon>Glires</taxon>
        <taxon>Rodentia</taxon>
        <taxon>Myomorpha</taxon>
        <taxon>Muroidea</taxon>
        <taxon>Cricetidae</taxon>
        <taxon>Arvicolinae</taxon>
        <taxon>Myodes</taxon>
    </lineage>
</organism>
<feature type="transmembrane region" description="Helical" evidence="11 12">
    <location>
        <begin position="160"/>
        <end position="177"/>
    </location>
</feature>
<comment type="PTM">
    <text evidence="11">N-Glycosylated.</text>
</comment>
<gene>
    <name evidence="11" type="primary">ELOVL3</name>
    <name evidence="13" type="ORF">U0070_013550</name>
</gene>
<dbReference type="InterPro" id="IPR002076">
    <property type="entry name" value="ELO_fam"/>
</dbReference>
<dbReference type="GO" id="GO:0034626">
    <property type="term" value="P:fatty acid elongation, polyunsaturated fatty acid"/>
    <property type="evidence" value="ECO:0007669"/>
    <property type="project" value="UniProtKB-UniRule"/>
</dbReference>
<dbReference type="PANTHER" id="PTHR11157:SF68">
    <property type="entry name" value="ELONGATION OF VERY LONG CHAIN FATTY ACIDS PROTEIN 3"/>
    <property type="match status" value="1"/>
</dbReference>
<keyword evidence="3 11" id="KW-0808">Transferase</keyword>
<evidence type="ECO:0000256" key="4">
    <source>
        <dbReference type="ARBA" id="ARBA00022692"/>
    </source>
</evidence>
<comment type="catalytic activity">
    <reaction evidence="11 12">
        <text>a very-long-chain acyl-CoA + malonyl-CoA + H(+) = a very-long-chain 3-oxoacyl-CoA + CO2 + CoA</text>
        <dbReference type="Rhea" id="RHEA:32727"/>
        <dbReference type="ChEBI" id="CHEBI:15378"/>
        <dbReference type="ChEBI" id="CHEBI:16526"/>
        <dbReference type="ChEBI" id="CHEBI:57287"/>
        <dbReference type="ChEBI" id="CHEBI:57384"/>
        <dbReference type="ChEBI" id="CHEBI:90725"/>
        <dbReference type="ChEBI" id="CHEBI:90736"/>
        <dbReference type="EC" id="2.3.1.199"/>
    </reaction>
</comment>
<feature type="transmembrane region" description="Helical" evidence="11 12">
    <location>
        <begin position="214"/>
        <end position="240"/>
    </location>
</feature>
<evidence type="ECO:0000256" key="6">
    <source>
        <dbReference type="ARBA" id="ARBA00022832"/>
    </source>
</evidence>
<dbReference type="InterPro" id="IPR030457">
    <property type="entry name" value="ELO_CS"/>
</dbReference>
<keyword evidence="6 11" id="KW-0276">Fatty acid metabolism</keyword>
<dbReference type="HAMAP" id="MF_03203">
    <property type="entry name" value="VLCF_elongase_3"/>
    <property type="match status" value="1"/>
</dbReference>